<dbReference type="Pfam" id="PF11877">
    <property type="entry name" value="DUF3397"/>
    <property type="match status" value="1"/>
</dbReference>
<dbReference type="InterPro" id="IPR024515">
    <property type="entry name" value="DUF3397"/>
</dbReference>
<feature type="transmembrane region" description="Helical" evidence="1">
    <location>
        <begin position="107"/>
        <end position="128"/>
    </location>
</feature>
<evidence type="ECO:0000256" key="1">
    <source>
        <dbReference type="SAM" id="Phobius"/>
    </source>
</evidence>
<comment type="caution">
    <text evidence="2">The sequence shown here is derived from an EMBL/GenBank/DDBJ whole genome shotgun (WGS) entry which is preliminary data.</text>
</comment>
<gene>
    <name evidence="2" type="ORF">CR194_08625</name>
</gene>
<feature type="transmembrane region" description="Helical" evidence="1">
    <location>
        <begin position="69"/>
        <end position="87"/>
    </location>
</feature>
<keyword evidence="3" id="KW-1185">Reference proteome</keyword>
<evidence type="ECO:0008006" key="4">
    <source>
        <dbReference type="Google" id="ProtNLM"/>
    </source>
</evidence>
<dbReference type="Proteomes" id="UP000248214">
    <property type="component" value="Unassembled WGS sequence"/>
</dbReference>
<evidence type="ECO:0000313" key="3">
    <source>
        <dbReference type="Proteomes" id="UP000248214"/>
    </source>
</evidence>
<keyword evidence="1" id="KW-0472">Membrane</keyword>
<feature type="transmembrane region" description="Helical" evidence="1">
    <location>
        <begin position="47"/>
        <end position="63"/>
    </location>
</feature>
<sequence length="129" mass="15440">MRMLEFAAMFVATFVTVPLLGLYLVYIVTVKITKKKQYSLKKAVDSSAILFIISVYFLVLEIWNFEMGWYIALFFLMSAVIFTIYHWKRYEDIQMKRVLKGVWRFQFVIFFFSYGLLVVYGLVFRIFLS</sequence>
<keyword evidence="1" id="KW-0812">Transmembrane</keyword>
<dbReference type="PIRSF" id="PIRSF030092">
    <property type="entry name" value="UCP030092"/>
    <property type="match status" value="1"/>
</dbReference>
<dbReference type="EMBL" id="PDOD01000002">
    <property type="protein sequence ID" value="PYZ93250.1"/>
    <property type="molecule type" value="Genomic_DNA"/>
</dbReference>
<reference evidence="2 3" key="1">
    <citation type="submission" date="2017-10" db="EMBL/GenBank/DDBJ databases">
        <title>Bacillus sp. nov., a halophilic bacterium isolated from a Keqin Lake.</title>
        <authorList>
            <person name="Wang H."/>
        </authorList>
    </citation>
    <scope>NUCLEOTIDE SEQUENCE [LARGE SCALE GENOMIC DNA]</scope>
    <source>
        <strain evidence="2 3">KQ-12</strain>
    </source>
</reference>
<dbReference type="OrthoDB" id="2353183at2"/>
<organism evidence="2 3">
    <name type="scientific">Salipaludibacillus keqinensis</name>
    <dbReference type="NCBI Taxonomy" id="2045207"/>
    <lineage>
        <taxon>Bacteria</taxon>
        <taxon>Bacillati</taxon>
        <taxon>Bacillota</taxon>
        <taxon>Bacilli</taxon>
        <taxon>Bacillales</taxon>
        <taxon>Bacillaceae</taxon>
    </lineage>
</organism>
<name>A0A323TFA1_9BACI</name>
<evidence type="ECO:0000313" key="2">
    <source>
        <dbReference type="EMBL" id="PYZ93250.1"/>
    </source>
</evidence>
<protein>
    <recommendedName>
        <fullName evidence="4">DUF3397 domain-containing protein</fullName>
    </recommendedName>
</protein>
<proteinExistence type="predicted"/>
<dbReference type="InterPro" id="IPR016945">
    <property type="entry name" value="UCP030092"/>
</dbReference>
<feature type="transmembrane region" description="Helical" evidence="1">
    <location>
        <begin position="6"/>
        <end position="26"/>
    </location>
</feature>
<dbReference type="AlphaFoldDB" id="A0A323TFA1"/>
<keyword evidence="1" id="KW-1133">Transmembrane helix</keyword>
<accession>A0A323TFA1</accession>